<dbReference type="InterPro" id="IPR045010">
    <property type="entry name" value="MDR_fam"/>
</dbReference>
<organism evidence="3 4">
    <name type="scientific">Tamaricihabitans halophyticus</name>
    <dbReference type="NCBI Taxonomy" id="1262583"/>
    <lineage>
        <taxon>Bacteria</taxon>
        <taxon>Bacillati</taxon>
        <taxon>Actinomycetota</taxon>
        <taxon>Actinomycetes</taxon>
        <taxon>Pseudonocardiales</taxon>
        <taxon>Pseudonocardiaceae</taxon>
        <taxon>Tamaricihabitans</taxon>
    </lineage>
</organism>
<protein>
    <recommendedName>
        <fullName evidence="2">Enoyl reductase (ER) domain-containing protein</fullName>
    </recommendedName>
</protein>
<dbReference type="InterPro" id="IPR020843">
    <property type="entry name" value="ER"/>
</dbReference>
<dbReference type="OrthoDB" id="9805663at2"/>
<keyword evidence="1" id="KW-0560">Oxidoreductase</keyword>
<keyword evidence="4" id="KW-1185">Reference proteome</keyword>
<dbReference type="GO" id="GO:0016628">
    <property type="term" value="F:oxidoreductase activity, acting on the CH-CH group of donors, NAD or NADP as acceptor"/>
    <property type="evidence" value="ECO:0007669"/>
    <property type="project" value="InterPro"/>
</dbReference>
<dbReference type="InterPro" id="IPR011032">
    <property type="entry name" value="GroES-like_sf"/>
</dbReference>
<dbReference type="PANTHER" id="PTHR43205">
    <property type="entry name" value="PROSTAGLANDIN REDUCTASE"/>
    <property type="match status" value="1"/>
</dbReference>
<evidence type="ECO:0000256" key="1">
    <source>
        <dbReference type="ARBA" id="ARBA00023002"/>
    </source>
</evidence>
<dbReference type="AlphaFoldDB" id="A0A4R2R0M9"/>
<dbReference type="SUPFAM" id="SSF50129">
    <property type="entry name" value="GroES-like"/>
    <property type="match status" value="1"/>
</dbReference>
<dbReference type="SMART" id="SM00829">
    <property type="entry name" value="PKS_ER"/>
    <property type="match status" value="1"/>
</dbReference>
<dbReference type="Gene3D" id="3.40.50.720">
    <property type="entry name" value="NAD(P)-binding Rossmann-like Domain"/>
    <property type="match status" value="1"/>
</dbReference>
<dbReference type="RefSeq" id="WP_132877459.1">
    <property type="nucleotide sequence ID" value="NZ_SLXQ01000005.1"/>
</dbReference>
<dbReference type="FunFam" id="3.40.50.720:FF:000121">
    <property type="entry name" value="Prostaglandin reductase 2"/>
    <property type="match status" value="1"/>
</dbReference>
<name>A0A4R2R0M9_9PSEU</name>
<dbReference type="Proteomes" id="UP000294911">
    <property type="component" value="Unassembled WGS sequence"/>
</dbReference>
<proteinExistence type="predicted"/>
<dbReference type="Pfam" id="PF16884">
    <property type="entry name" value="ADH_N_2"/>
    <property type="match status" value="1"/>
</dbReference>
<comment type="caution">
    <text evidence="3">The sequence shown here is derived from an EMBL/GenBank/DDBJ whole genome shotgun (WGS) entry which is preliminary data.</text>
</comment>
<gene>
    <name evidence="3" type="ORF">EV191_10562</name>
</gene>
<dbReference type="InterPro" id="IPR013149">
    <property type="entry name" value="ADH-like_C"/>
</dbReference>
<reference evidence="3 4" key="1">
    <citation type="submission" date="2019-03" db="EMBL/GenBank/DDBJ databases">
        <title>Genomic Encyclopedia of Type Strains, Phase IV (KMG-IV): sequencing the most valuable type-strain genomes for metagenomic binning, comparative biology and taxonomic classification.</title>
        <authorList>
            <person name="Goeker M."/>
        </authorList>
    </citation>
    <scope>NUCLEOTIDE SEQUENCE [LARGE SCALE GENOMIC DNA]</scope>
    <source>
        <strain evidence="3 4">DSM 45765</strain>
    </source>
</reference>
<dbReference type="EMBL" id="SLXQ01000005">
    <property type="protein sequence ID" value="TCP53001.1"/>
    <property type="molecule type" value="Genomic_DNA"/>
</dbReference>
<dbReference type="Pfam" id="PF00107">
    <property type="entry name" value="ADH_zinc_N"/>
    <property type="match status" value="1"/>
</dbReference>
<feature type="domain" description="Enoyl reductase (ER)" evidence="2">
    <location>
        <begin position="20"/>
        <end position="334"/>
    </location>
</feature>
<sequence>MTVPSHGREVRLVRRPEGAPVADDFDVVSVPVPTPDAGEVLVRNEYLSVDPYMRGRMIDTKSYAEPYALGAVMTGGAVGAVVRSAAPELPSGTTVVHDYGWREYSRVPAAAATRIDTTVAPASAYLGVLGMPGQTAYFGLFDVAAMRPGDTVFISGAAGAVGGLAGQFARLRGARRVIGSAGSPAKVAYLRDELGFDAAFDYRDGSVREQLRAAAPDGIDVYFDNVGGDHLRAALAAIRPFGRIALCGAISGYNSTTPQPGPDNLVLAVGKRLNLRGFVVYDFADRVPEFEAQVGRWLQDGQVWLRETTVSGVDSAVPAFLGLFDGSNTGKMLVQLAR</sequence>
<evidence type="ECO:0000259" key="2">
    <source>
        <dbReference type="SMART" id="SM00829"/>
    </source>
</evidence>
<evidence type="ECO:0000313" key="3">
    <source>
        <dbReference type="EMBL" id="TCP53001.1"/>
    </source>
</evidence>
<accession>A0A4R2R0M9</accession>
<dbReference type="InterPro" id="IPR036291">
    <property type="entry name" value="NAD(P)-bd_dom_sf"/>
</dbReference>
<dbReference type="PANTHER" id="PTHR43205:SF7">
    <property type="entry name" value="PROSTAGLANDIN REDUCTASE 1"/>
    <property type="match status" value="1"/>
</dbReference>
<dbReference type="Gene3D" id="3.90.180.10">
    <property type="entry name" value="Medium-chain alcohol dehydrogenases, catalytic domain"/>
    <property type="match status" value="1"/>
</dbReference>
<dbReference type="CDD" id="cd05288">
    <property type="entry name" value="PGDH"/>
    <property type="match status" value="1"/>
</dbReference>
<dbReference type="InterPro" id="IPR041694">
    <property type="entry name" value="ADH_N_2"/>
</dbReference>
<evidence type="ECO:0000313" key="4">
    <source>
        <dbReference type="Proteomes" id="UP000294911"/>
    </source>
</evidence>
<dbReference type="SUPFAM" id="SSF51735">
    <property type="entry name" value="NAD(P)-binding Rossmann-fold domains"/>
    <property type="match status" value="1"/>
</dbReference>